<proteinExistence type="predicted"/>
<gene>
    <name evidence="2" type="ORF">TrRE_jg5348</name>
</gene>
<evidence type="ECO:0000313" key="3">
    <source>
        <dbReference type="Proteomes" id="UP001165082"/>
    </source>
</evidence>
<feature type="compositionally biased region" description="Basic and acidic residues" evidence="1">
    <location>
        <begin position="177"/>
        <end position="194"/>
    </location>
</feature>
<reference evidence="2" key="1">
    <citation type="submission" date="2022-07" db="EMBL/GenBank/DDBJ databases">
        <title>Genome analysis of Parmales, a sister group of diatoms, reveals the evolutionary specialization of diatoms from phago-mixotrophs to photoautotrophs.</title>
        <authorList>
            <person name="Ban H."/>
            <person name="Sato S."/>
            <person name="Yoshikawa S."/>
            <person name="Kazumasa Y."/>
            <person name="Nakamura Y."/>
            <person name="Ichinomiya M."/>
            <person name="Saitoh K."/>
            <person name="Sato N."/>
            <person name="Blanc-Mathieu R."/>
            <person name="Endo H."/>
            <person name="Kuwata A."/>
            <person name="Ogata H."/>
        </authorList>
    </citation>
    <scope>NUCLEOTIDE SEQUENCE</scope>
</reference>
<dbReference type="AlphaFoldDB" id="A0A9W7L6P7"/>
<organism evidence="2 3">
    <name type="scientific">Triparma retinervis</name>
    <dbReference type="NCBI Taxonomy" id="2557542"/>
    <lineage>
        <taxon>Eukaryota</taxon>
        <taxon>Sar</taxon>
        <taxon>Stramenopiles</taxon>
        <taxon>Ochrophyta</taxon>
        <taxon>Bolidophyceae</taxon>
        <taxon>Parmales</taxon>
        <taxon>Triparmaceae</taxon>
        <taxon>Triparma</taxon>
    </lineage>
</organism>
<name>A0A9W7L6P7_9STRA</name>
<comment type="caution">
    <text evidence="2">The sequence shown here is derived from an EMBL/GenBank/DDBJ whole genome shotgun (WGS) entry which is preliminary data.</text>
</comment>
<evidence type="ECO:0000256" key="1">
    <source>
        <dbReference type="SAM" id="MobiDB-lite"/>
    </source>
</evidence>
<sequence>MQSQELDLELLTYGERNSRLISSMRIELNELNSFNSSTGGYGAGSGDNVLGGKASIAKRLSSKVMKQKKVVIKPPAEGEGRGEGEGEGEGRKKEEEKEGIKDDKGNVLDPRFERSKSMLVAKPANQMVDLDETVIASVGTPTSSILKMAMLARKVEAEDEQKEEERRIWEERKRIEQKRLKAEEDRNNSLRRAAEASGMLPTSMMSNMKHFNKGMVSFGVGGKGK</sequence>
<feature type="region of interest" description="Disordered" evidence="1">
    <location>
        <begin position="67"/>
        <end position="111"/>
    </location>
</feature>
<evidence type="ECO:0000313" key="2">
    <source>
        <dbReference type="EMBL" id="GMI36624.1"/>
    </source>
</evidence>
<keyword evidence="3" id="KW-1185">Reference proteome</keyword>
<accession>A0A9W7L6P7</accession>
<feature type="region of interest" description="Disordered" evidence="1">
    <location>
        <begin position="177"/>
        <end position="201"/>
    </location>
</feature>
<feature type="compositionally biased region" description="Basic and acidic residues" evidence="1">
    <location>
        <begin position="76"/>
        <end position="111"/>
    </location>
</feature>
<dbReference type="Proteomes" id="UP001165082">
    <property type="component" value="Unassembled WGS sequence"/>
</dbReference>
<protein>
    <submittedName>
        <fullName evidence="2">Uncharacterized protein</fullName>
    </submittedName>
</protein>
<dbReference type="EMBL" id="BRXZ01007951">
    <property type="protein sequence ID" value="GMI36624.1"/>
    <property type="molecule type" value="Genomic_DNA"/>
</dbReference>
<dbReference type="OrthoDB" id="10452611at2759"/>